<sequence length="100" mass="10610">MTVISSKLPLPTASLTSSLQAAITPDVLFGVFLTRALAFYASALASGDGGLPFSQAKSSFSSSLIFFVSSTKDLHSHNRNPHCFLYCDLGCYSTASWPLA</sequence>
<comment type="caution">
    <text evidence="1">The sequence shown here is derived from an EMBL/GenBank/DDBJ whole genome shotgun (WGS) entry which is preliminary data.</text>
</comment>
<evidence type="ECO:0000313" key="1">
    <source>
        <dbReference type="EMBL" id="KAK8522526.1"/>
    </source>
</evidence>
<name>A0ABR2CRW8_9ROSI</name>
<dbReference type="EMBL" id="JBBPBM010000045">
    <property type="protein sequence ID" value="KAK8522526.1"/>
    <property type="molecule type" value="Genomic_DNA"/>
</dbReference>
<evidence type="ECO:0000313" key="2">
    <source>
        <dbReference type="Proteomes" id="UP001472677"/>
    </source>
</evidence>
<reference evidence="1 2" key="1">
    <citation type="journal article" date="2024" name="G3 (Bethesda)">
        <title>Genome assembly of Hibiscus sabdariffa L. provides insights into metabolisms of medicinal natural products.</title>
        <authorList>
            <person name="Kim T."/>
        </authorList>
    </citation>
    <scope>NUCLEOTIDE SEQUENCE [LARGE SCALE GENOMIC DNA]</scope>
    <source>
        <strain evidence="1">TK-2024</strain>
        <tissue evidence="1">Old leaves</tissue>
    </source>
</reference>
<accession>A0ABR2CRW8</accession>
<keyword evidence="2" id="KW-1185">Reference proteome</keyword>
<proteinExistence type="predicted"/>
<organism evidence="1 2">
    <name type="scientific">Hibiscus sabdariffa</name>
    <name type="common">roselle</name>
    <dbReference type="NCBI Taxonomy" id="183260"/>
    <lineage>
        <taxon>Eukaryota</taxon>
        <taxon>Viridiplantae</taxon>
        <taxon>Streptophyta</taxon>
        <taxon>Embryophyta</taxon>
        <taxon>Tracheophyta</taxon>
        <taxon>Spermatophyta</taxon>
        <taxon>Magnoliopsida</taxon>
        <taxon>eudicotyledons</taxon>
        <taxon>Gunneridae</taxon>
        <taxon>Pentapetalae</taxon>
        <taxon>rosids</taxon>
        <taxon>malvids</taxon>
        <taxon>Malvales</taxon>
        <taxon>Malvaceae</taxon>
        <taxon>Malvoideae</taxon>
        <taxon>Hibiscus</taxon>
    </lineage>
</organism>
<gene>
    <name evidence="1" type="ORF">V6N12_056234</name>
</gene>
<protein>
    <submittedName>
        <fullName evidence="1">Uncharacterized protein</fullName>
    </submittedName>
</protein>
<dbReference type="Proteomes" id="UP001472677">
    <property type="component" value="Unassembled WGS sequence"/>
</dbReference>